<keyword evidence="3 9" id="KW-0863">Zinc-finger</keyword>
<dbReference type="GO" id="GO:0003677">
    <property type="term" value="F:DNA binding"/>
    <property type="evidence" value="ECO:0007669"/>
    <property type="project" value="UniProtKB-KW"/>
</dbReference>
<evidence type="ECO:0000256" key="9">
    <source>
        <dbReference type="PROSITE-ProRule" id="PRU00470"/>
    </source>
</evidence>
<dbReference type="Proteomes" id="UP001140949">
    <property type="component" value="Unassembled WGS sequence"/>
</dbReference>
<evidence type="ECO:0000256" key="10">
    <source>
        <dbReference type="SAM" id="MobiDB-lite"/>
    </source>
</evidence>
<dbReference type="InterPro" id="IPR044817">
    <property type="entry name" value="SBP-like"/>
</dbReference>
<dbReference type="AlphaFoldDB" id="A0AAX6DN99"/>
<dbReference type="GO" id="GO:0008270">
    <property type="term" value="F:zinc ion binding"/>
    <property type="evidence" value="ECO:0007669"/>
    <property type="project" value="UniProtKB-KW"/>
</dbReference>
<protein>
    <submittedName>
        <fullName evidence="12">Squamosa promoter-binding-like protein 15</fullName>
    </submittedName>
</protein>
<feature type="region of interest" description="Disordered" evidence="10">
    <location>
        <begin position="287"/>
        <end position="306"/>
    </location>
</feature>
<organism evidence="12 13">
    <name type="scientific">Iris pallida</name>
    <name type="common">Sweet iris</name>
    <dbReference type="NCBI Taxonomy" id="29817"/>
    <lineage>
        <taxon>Eukaryota</taxon>
        <taxon>Viridiplantae</taxon>
        <taxon>Streptophyta</taxon>
        <taxon>Embryophyta</taxon>
        <taxon>Tracheophyta</taxon>
        <taxon>Spermatophyta</taxon>
        <taxon>Magnoliopsida</taxon>
        <taxon>Liliopsida</taxon>
        <taxon>Asparagales</taxon>
        <taxon>Iridaceae</taxon>
        <taxon>Iridoideae</taxon>
        <taxon>Irideae</taxon>
        <taxon>Iris</taxon>
    </lineage>
</organism>
<dbReference type="GO" id="GO:0005634">
    <property type="term" value="C:nucleus"/>
    <property type="evidence" value="ECO:0007669"/>
    <property type="project" value="UniProtKB-SubCell"/>
</dbReference>
<evidence type="ECO:0000313" key="13">
    <source>
        <dbReference type="Proteomes" id="UP001140949"/>
    </source>
</evidence>
<reference evidence="12" key="2">
    <citation type="submission" date="2023-04" db="EMBL/GenBank/DDBJ databases">
        <authorList>
            <person name="Bruccoleri R.E."/>
            <person name="Oakeley E.J."/>
            <person name="Faust A.-M."/>
            <person name="Dessus-Babus S."/>
            <person name="Altorfer M."/>
            <person name="Burckhardt D."/>
            <person name="Oertli M."/>
            <person name="Naumann U."/>
            <person name="Petersen F."/>
            <person name="Wong J."/>
        </authorList>
    </citation>
    <scope>NUCLEOTIDE SEQUENCE</scope>
    <source>
        <strain evidence="12">GSM-AAB239-AS_SAM_17_03QT</strain>
        <tissue evidence="12">Leaf</tissue>
    </source>
</reference>
<evidence type="ECO:0000313" key="12">
    <source>
        <dbReference type="EMBL" id="KAJ6793234.1"/>
    </source>
</evidence>
<evidence type="ECO:0000256" key="7">
    <source>
        <dbReference type="ARBA" id="ARBA00023163"/>
    </source>
</evidence>
<reference evidence="12" key="1">
    <citation type="journal article" date="2023" name="GigaByte">
        <title>Genome assembly of the bearded iris, Iris pallida Lam.</title>
        <authorList>
            <person name="Bruccoleri R.E."/>
            <person name="Oakeley E.J."/>
            <person name="Faust A.M.E."/>
            <person name="Altorfer M."/>
            <person name="Dessus-Babus S."/>
            <person name="Burckhardt D."/>
            <person name="Oertli M."/>
            <person name="Naumann U."/>
            <person name="Petersen F."/>
            <person name="Wong J."/>
        </authorList>
    </citation>
    <scope>NUCLEOTIDE SEQUENCE</scope>
    <source>
        <strain evidence="12">GSM-AAB239-AS_SAM_17_03QT</strain>
    </source>
</reference>
<keyword evidence="7" id="KW-0804">Transcription</keyword>
<keyword evidence="6" id="KW-0238">DNA-binding</keyword>
<keyword evidence="13" id="KW-1185">Reference proteome</keyword>
<gene>
    <name evidence="12" type="ORF">M6B38_111700</name>
</gene>
<evidence type="ECO:0000256" key="4">
    <source>
        <dbReference type="ARBA" id="ARBA00022833"/>
    </source>
</evidence>
<evidence type="ECO:0000256" key="2">
    <source>
        <dbReference type="ARBA" id="ARBA00022723"/>
    </source>
</evidence>
<dbReference type="PANTHER" id="PTHR31251">
    <property type="entry name" value="SQUAMOSA PROMOTER-BINDING-LIKE PROTEIN 4"/>
    <property type="match status" value="1"/>
</dbReference>
<dbReference type="InterPro" id="IPR036893">
    <property type="entry name" value="SBP_sf"/>
</dbReference>
<proteinExistence type="predicted"/>
<dbReference type="Pfam" id="PF03110">
    <property type="entry name" value="SBP"/>
    <property type="match status" value="1"/>
</dbReference>
<accession>A0AAX6DN99</accession>
<keyword evidence="4" id="KW-0862">Zinc</keyword>
<dbReference type="PANTHER" id="PTHR31251:SF110">
    <property type="entry name" value="SQUAMOSA PROMOTER-BINDING-LIKE PROTEIN 14"/>
    <property type="match status" value="1"/>
</dbReference>
<evidence type="ECO:0000256" key="3">
    <source>
        <dbReference type="ARBA" id="ARBA00022771"/>
    </source>
</evidence>
<comment type="caution">
    <text evidence="12">The sequence shown here is derived from an EMBL/GenBank/DDBJ whole genome shotgun (WGS) entry which is preliminary data.</text>
</comment>
<evidence type="ECO:0000256" key="5">
    <source>
        <dbReference type="ARBA" id="ARBA00023015"/>
    </source>
</evidence>
<dbReference type="InterPro" id="IPR004333">
    <property type="entry name" value="SBP_dom"/>
</dbReference>
<dbReference type="SUPFAM" id="SSF103612">
    <property type="entry name" value="SBT domain"/>
    <property type="match status" value="1"/>
</dbReference>
<dbReference type="PROSITE" id="PS51141">
    <property type="entry name" value="ZF_SBP"/>
    <property type="match status" value="1"/>
</dbReference>
<sequence length="580" mass="62934">MEGEVGAHAAPIFLQTPFSKANHLTKKRDLPWKNASVHPNPKPSWNPQQFGWDSMAFSVRPSSDEAGSSKGPIFSTSYGEDGENLTLKLGRGGAVAPEEDPAAGRPSKKVRSGSPGSTGSGRGGSYPMCQVDDCRTDLSSAKDYHRRHKVCQIHSKTTKALVGMQMQRFCQQCSRFHLLPEFDEGKRSCRRRLAGHNRRRRKTQPEDASSHLLPTGNQANNINGSVDVVKLLGILASLQGTSADIGGSSIIPGDNVVQNLCKMQSEPTIANNAPSLPVSVGFDLNVSQAPQQASSKQSPKANENPSTTNLLPVFSAALATSIPDTLAALSQISSDSCGDDMSKVTCKEPVSDNSTRSCSTLSVGAAPDSCTLRSHPELSKYPVQEAPSSLSLQLLSFPEDDRLPKMDSMRKYISSESSNPMEERLPSYSPPAAKKFFPLHSVPESKEHRSMSICLQERDHVQTSTSRGWIAPLDLFKKSEIRVRSGGAEILPLQAGYTSFSGSDHSPSTSNSDVQDRTERIIFKLFDKDPSNFPGALRTQILNWLSKSPSEIESYIRPGCVVLSVYASMPSKAWNEATRA</sequence>
<name>A0AAX6DN99_IRIPA</name>
<evidence type="ECO:0000259" key="11">
    <source>
        <dbReference type="PROSITE" id="PS51141"/>
    </source>
</evidence>
<evidence type="ECO:0000256" key="8">
    <source>
        <dbReference type="ARBA" id="ARBA00023242"/>
    </source>
</evidence>
<feature type="region of interest" description="Disordered" evidence="10">
    <location>
        <begin position="193"/>
        <end position="218"/>
    </location>
</feature>
<feature type="region of interest" description="Disordered" evidence="10">
    <location>
        <begin position="93"/>
        <end position="128"/>
    </location>
</feature>
<dbReference type="FunFam" id="4.10.1100.10:FF:000001">
    <property type="entry name" value="Squamosa promoter-binding-like protein 14"/>
    <property type="match status" value="1"/>
</dbReference>
<feature type="compositionally biased region" description="Low complexity" evidence="10">
    <location>
        <begin position="287"/>
        <end position="301"/>
    </location>
</feature>
<keyword evidence="8" id="KW-0539">Nucleus</keyword>
<evidence type="ECO:0000256" key="6">
    <source>
        <dbReference type="ARBA" id="ARBA00023125"/>
    </source>
</evidence>
<feature type="region of interest" description="Disordered" evidence="10">
    <location>
        <begin position="60"/>
        <end position="79"/>
    </location>
</feature>
<keyword evidence="5" id="KW-0805">Transcription regulation</keyword>
<feature type="compositionally biased region" description="Basic residues" evidence="10">
    <location>
        <begin position="193"/>
        <end position="202"/>
    </location>
</feature>
<keyword evidence="2" id="KW-0479">Metal-binding</keyword>
<dbReference type="EMBL" id="JANAVB010043216">
    <property type="protein sequence ID" value="KAJ6793234.1"/>
    <property type="molecule type" value="Genomic_DNA"/>
</dbReference>
<feature type="domain" description="SBP-type" evidence="11">
    <location>
        <begin position="126"/>
        <end position="203"/>
    </location>
</feature>
<comment type="subcellular location">
    <subcellularLocation>
        <location evidence="1">Nucleus</location>
    </subcellularLocation>
</comment>
<evidence type="ECO:0000256" key="1">
    <source>
        <dbReference type="ARBA" id="ARBA00004123"/>
    </source>
</evidence>
<dbReference type="Gene3D" id="4.10.1100.10">
    <property type="entry name" value="Transcription factor, SBP-box domain"/>
    <property type="match status" value="1"/>
</dbReference>